<dbReference type="InterPro" id="IPR036431">
    <property type="entry name" value="ARID_dom_sf"/>
</dbReference>
<evidence type="ECO:0000259" key="1">
    <source>
        <dbReference type="PROSITE" id="PS51011"/>
    </source>
</evidence>
<dbReference type="InterPro" id="IPR001606">
    <property type="entry name" value="ARID_dom"/>
</dbReference>
<keyword evidence="3" id="KW-0238">DNA-binding</keyword>
<dbReference type="InParanoid" id="A0A251TLF5"/>
<name>A0A251TLF5_HELAN</name>
<dbReference type="InterPro" id="IPR054722">
    <property type="entry name" value="PolX-like_BBD"/>
</dbReference>
<sequence>MSCTKKQFHSILYSKKSLSDFSIIMVSQPTNNSAANASSFLTSGIRATSEREEIQGETSTTLPCLHCTNEVRERRRFQRRCYYCNLSGHQIAQCKKKEEDEASQLIRLAINTGSQSQKGADDNKQLDRSSEFMVVGTDGSYWSDIWYVSKSSKRHYSGNINIFKRIKKLYEVETNTGECNFYFIQGIGVVEMISGVEKLRMQSVFYTPDIDRNVLSFDQLITQGYTVKFMGDKCKIYPTFSIPTIDKRNDSACYSKENEVGNKEKEEILRSETEYEKFKNDYLNSYFESLNITSEEPDWNVMILQAMTFNEFQDCKALMDMLEDDEYVGKYKFFIEKKFEDMIDWFLKVKLEINSRPLPAYAENNRKVCMLDLYLAVKREGGHRRVTDNHMWAVIAKDMGLDYDDAELMRLMYAMYLDVLVYYYKIKCIQGTAEEKEVGEDTGAERRTRSMELIAGTSGQVAAEQEEGTDEHFALYAGNDWKGLRRLHTRRRFDFQRAKAAVDDANISVLAHSRKRNHV</sequence>
<gene>
    <name evidence="3" type="ORF">HannXRQ_Chr10g0304581</name>
    <name evidence="2" type="ORF">HanXRQr2_Chr10g0450141</name>
</gene>
<reference evidence="2 4" key="1">
    <citation type="journal article" date="2017" name="Nature">
        <title>The sunflower genome provides insights into oil metabolism, flowering and Asterid evolution.</title>
        <authorList>
            <person name="Badouin H."/>
            <person name="Gouzy J."/>
            <person name="Grassa C.J."/>
            <person name="Murat F."/>
            <person name="Staton S.E."/>
            <person name="Cottret L."/>
            <person name="Lelandais-Briere C."/>
            <person name="Owens G.L."/>
            <person name="Carrere S."/>
            <person name="Mayjonade B."/>
            <person name="Legrand L."/>
            <person name="Gill N."/>
            <person name="Kane N.C."/>
            <person name="Bowers J.E."/>
            <person name="Hubner S."/>
            <person name="Bellec A."/>
            <person name="Berard A."/>
            <person name="Berges H."/>
            <person name="Blanchet N."/>
            <person name="Boniface M.C."/>
            <person name="Brunel D."/>
            <person name="Catrice O."/>
            <person name="Chaidir N."/>
            <person name="Claudel C."/>
            <person name="Donnadieu C."/>
            <person name="Faraut T."/>
            <person name="Fievet G."/>
            <person name="Helmstetter N."/>
            <person name="King M."/>
            <person name="Knapp S.J."/>
            <person name="Lai Z."/>
            <person name="Le Paslier M.C."/>
            <person name="Lippi Y."/>
            <person name="Lorenzon L."/>
            <person name="Mandel J.R."/>
            <person name="Marage G."/>
            <person name="Marchand G."/>
            <person name="Marquand E."/>
            <person name="Bret-Mestries E."/>
            <person name="Morien E."/>
            <person name="Nambeesan S."/>
            <person name="Nguyen T."/>
            <person name="Pegot-Espagnet P."/>
            <person name="Pouilly N."/>
            <person name="Raftis F."/>
            <person name="Sallet E."/>
            <person name="Schiex T."/>
            <person name="Thomas J."/>
            <person name="Vandecasteele C."/>
            <person name="Vares D."/>
            <person name="Vear F."/>
            <person name="Vautrin S."/>
            <person name="Crespi M."/>
            <person name="Mangin B."/>
            <person name="Burke J.M."/>
            <person name="Salse J."/>
            <person name="Munos S."/>
            <person name="Vincourt P."/>
            <person name="Rieseberg L.H."/>
            <person name="Langlade N.B."/>
        </authorList>
    </citation>
    <scope>NUCLEOTIDE SEQUENCE [LARGE SCALE GENOMIC DNA]</scope>
    <source>
        <strain evidence="4">cv. SF193</strain>
        <tissue evidence="2">Leaves</tissue>
    </source>
</reference>
<dbReference type="EMBL" id="CM007899">
    <property type="protein sequence ID" value="OTG11967.1"/>
    <property type="molecule type" value="Genomic_DNA"/>
</dbReference>
<dbReference type="GO" id="GO:0003677">
    <property type="term" value="F:DNA binding"/>
    <property type="evidence" value="ECO:0007669"/>
    <property type="project" value="UniProtKB-KW"/>
</dbReference>
<dbReference type="PROSITE" id="PS51011">
    <property type="entry name" value="ARID"/>
    <property type="match status" value="1"/>
</dbReference>
<keyword evidence="4" id="KW-1185">Reference proteome</keyword>
<organism evidence="3 4">
    <name type="scientific">Helianthus annuus</name>
    <name type="common">Common sunflower</name>
    <dbReference type="NCBI Taxonomy" id="4232"/>
    <lineage>
        <taxon>Eukaryota</taxon>
        <taxon>Viridiplantae</taxon>
        <taxon>Streptophyta</taxon>
        <taxon>Embryophyta</taxon>
        <taxon>Tracheophyta</taxon>
        <taxon>Spermatophyta</taxon>
        <taxon>Magnoliopsida</taxon>
        <taxon>eudicotyledons</taxon>
        <taxon>Gunneridae</taxon>
        <taxon>Pentapetalae</taxon>
        <taxon>asterids</taxon>
        <taxon>campanulids</taxon>
        <taxon>Asterales</taxon>
        <taxon>Asteraceae</taxon>
        <taxon>Asteroideae</taxon>
        <taxon>Heliantheae alliance</taxon>
        <taxon>Heliantheae</taxon>
        <taxon>Helianthus</taxon>
    </lineage>
</organism>
<dbReference type="Gramene" id="mRNA:HanXRQr2_Chr10g0450141">
    <property type="protein sequence ID" value="CDS:HanXRQr2_Chr10g0450141.1"/>
    <property type="gene ID" value="HanXRQr2_Chr10g0450141"/>
</dbReference>
<dbReference type="PANTHER" id="PTHR46410:SF26">
    <property type="entry name" value="BULB-TYPE LECTIN DOMAIN-CONTAINING PROTEIN-RELATED"/>
    <property type="match status" value="1"/>
</dbReference>
<dbReference type="CDD" id="cd16100">
    <property type="entry name" value="ARID"/>
    <property type="match status" value="1"/>
</dbReference>
<proteinExistence type="predicted"/>
<reference evidence="2" key="3">
    <citation type="submission" date="2020-06" db="EMBL/GenBank/DDBJ databases">
        <title>Helianthus annuus Genome sequencing and assembly Release 2.</title>
        <authorList>
            <person name="Gouzy J."/>
            <person name="Langlade N."/>
            <person name="Munos S."/>
        </authorList>
    </citation>
    <scope>NUCLEOTIDE SEQUENCE</scope>
    <source>
        <tissue evidence="2">Leaves</tissue>
    </source>
</reference>
<protein>
    <submittedName>
        <fullName evidence="3">Putative ARID DNA-binding domain-containing protein</fullName>
    </submittedName>
    <submittedName>
        <fullName evidence="2">Transcription factor interactor and regulator CCHC(Zn) family</fullName>
    </submittedName>
</protein>
<accession>A0A251TLF5</accession>
<dbReference type="Pfam" id="PF22936">
    <property type="entry name" value="Pol_BBD"/>
    <property type="match status" value="1"/>
</dbReference>
<evidence type="ECO:0000313" key="2">
    <source>
        <dbReference type="EMBL" id="KAF5787205.1"/>
    </source>
</evidence>
<dbReference type="EMBL" id="MNCJ02000325">
    <property type="protein sequence ID" value="KAF5787205.1"/>
    <property type="molecule type" value="Genomic_DNA"/>
</dbReference>
<dbReference type="Gene3D" id="1.10.150.60">
    <property type="entry name" value="ARID DNA-binding domain"/>
    <property type="match status" value="1"/>
</dbReference>
<reference evidence="3" key="2">
    <citation type="submission" date="2017-02" db="EMBL/GenBank/DDBJ databases">
        <title>Sunflower complete genome.</title>
        <authorList>
            <person name="Langlade N."/>
            <person name="Munos S."/>
        </authorList>
    </citation>
    <scope>NUCLEOTIDE SEQUENCE [LARGE SCALE GENOMIC DNA]</scope>
    <source>
        <tissue evidence="3">Leaves</tissue>
    </source>
</reference>
<dbReference type="AlphaFoldDB" id="A0A251TLF5"/>
<feature type="domain" description="ARID" evidence="1">
    <location>
        <begin position="333"/>
        <end position="428"/>
    </location>
</feature>
<dbReference type="SUPFAM" id="SSF46774">
    <property type="entry name" value="ARID-like"/>
    <property type="match status" value="1"/>
</dbReference>
<evidence type="ECO:0000313" key="4">
    <source>
        <dbReference type="Proteomes" id="UP000215914"/>
    </source>
</evidence>
<dbReference type="Proteomes" id="UP000215914">
    <property type="component" value="Chromosome 10"/>
</dbReference>
<dbReference type="Pfam" id="PF01388">
    <property type="entry name" value="ARID"/>
    <property type="match status" value="1"/>
</dbReference>
<evidence type="ECO:0000313" key="3">
    <source>
        <dbReference type="EMBL" id="OTG11967.1"/>
    </source>
</evidence>
<dbReference type="PANTHER" id="PTHR46410">
    <property type="entry name" value="AT-RICH INTERACTIVE DOMAIN-CONTAINING PROTEIN 2"/>
    <property type="match status" value="1"/>
</dbReference>